<keyword evidence="2" id="KW-1185">Reference proteome</keyword>
<dbReference type="EMBL" id="CM056814">
    <property type="protein sequence ID" value="KAJ8626056.1"/>
    <property type="molecule type" value="Genomic_DNA"/>
</dbReference>
<protein>
    <submittedName>
        <fullName evidence="1">Uncharacterized protein</fullName>
    </submittedName>
</protein>
<gene>
    <name evidence="1" type="ORF">MRB53_019363</name>
</gene>
<dbReference type="Proteomes" id="UP001234297">
    <property type="component" value="Chromosome 6"/>
</dbReference>
<organism evidence="1 2">
    <name type="scientific">Persea americana</name>
    <name type="common">Avocado</name>
    <dbReference type="NCBI Taxonomy" id="3435"/>
    <lineage>
        <taxon>Eukaryota</taxon>
        <taxon>Viridiplantae</taxon>
        <taxon>Streptophyta</taxon>
        <taxon>Embryophyta</taxon>
        <taxon>Tracheophyta</taxon>
        <taxon>Spermatophyta</taxon>
        <taxon>Magnoliopsida</taxon>
        <taxon>Magnoliidae</taxon>
        <taxon>Laurales</taxon>
        <taxon>Lauraceae</taxon>
        <taxon>Persea</taxon>
    </lineage>
</organism>
<evidence type="ECO:0000313" key="1">
    <source>
        <dbReference type="EMBL" id="KAJ8626056.1"/>
    </source>
</evidence>
<evidence type="ECO:0000313" key="2">
    <source>
        <dbReference type="Proteomes" id="UP001234297"/>
    </source>
</evidence>
<sequence>MKFPQQKQNRRVEKESIKTHACFLALDLAADSLFLIIRLWRRSLELFPDWVFFCPDEDRNESNRVFGETPSMALQCPSWEAIASRYWNSELELKLRTVGGGMVGVEAKRPMAMSGWSMTVLGGVSLEVLVRKSSRIISLRQLGLLFGASSLVEGS</sequence>
<reference evidence="1 2" key="1">
    <citation type="journal article" date="2022" name="Hortic Res">
        <title>A haplotype resolved chromosomal level avocado genome allows analysis of novel avocado genes.</title>
        <authorList>
            <person name="Nath O."/>
            <person name="Fletcher S.J."/>
            <person name="Hayward A."/>
            <person name="Shaw L.M."/>
            <person name="Masouleh A.K."/>
            <person name="Furtado A."/>
            <person name="Henry R.J."/>
            <person name="Mitter N."/>
        </authorList>
    </citation>
    <scope>NUCLEOTIDE SEQUENCE [LARGE SCALE GENOMIC DNA]</scope>
    <source>
        <strain evidence="2">cv. Hass</strain>
    </source>
</reference>
<accession>A0ACC2KY04</accession>
<proteinExistence type="predicted"/>
<name>A0ACC2KY04_PERAE</name>
<comment type="caution">
    <text evidence="1">The sequence shown here is derived from an EMBL/GenBank/DDBJ whole genome shotgun (WGS) entry which is preliminary data.</text>
</comment>